<dbReference type="AlphaFoldDB" id="A0A9X1BAN3"/>
<dbReference type="EMBL" id="MRXX01000001">
    <property type="protein sequence ID" value="MBK4778876.1"/>
    <property type="molecule type" value="Genomic_DNA"/>
</dbReference>
<evidence type="ECO:0000313" key="1">
    <source>
        <dbReference type="EMBL" id="MBK4778876.1"/>
    </source>
</evidence>
<protein>
    <submittedName>
        <fullName evidence="1">Uncharacterized protein</fullName>
    </submittedName>
</protein>
<name>A0A9X1BAN3_9STRE</name>
<reference evidence="1" key="1">
    <citation type="submission" date="2016-12" db="EMBL/GenBank/DDBJ databases">
        <title>Draft genome of Streptococcus lactarius CCUG 66490T type strain.</title>
        <authorList>
            <person name="Salva-Serra F."/>
            <person name="Engstrom-Jakobsson H."/>
            <person name="Thorell K."/>
            <person name="Gomila M."/>
            <person name="Gonzales-Siles L."/>
            <person name="Busquets A."/>
            <person name="Jaen-Luchoro D."/>
            <person name="Karlsson R."/>
            <person name="Kristiansson E."/>
            <person name="Moore E."/>
        </authorList>
    </citation>
    <scope>NUCLEOTIDE SEQUENCE</scope>
    <source>
        <strain evidence="1">CCUG 66490</strain>
    </source>
</reference>
<reference evidence="2 3" key="2">
    <citation type="submission" date="2021-03" db="EMBL/GenBank/DDBJ databases">
        <title>Human Oral Microbial Genomes.</title>
        <authorList>
            <person name="Johnston C.D."/>
            <person name="Chen T."/>
            <person name="Dewhirst F.E."/>
        </authorList>
    </citation>
    <scope>NUCLEOTIDE SEQUENCE [LARGE SCALE GENOMIC DNA]</scope>
    <source>
        <strain evidence="2 3">CCUG 66490</strain>
    </source>
</reference>
<organism evidence="1 4">
    <name type="scientific">Streptococcus lactarius</name>
    <dbReference type="NCBI Taxonomy" id="684066"/>
    <lineage>
        <taxon>Bacteria</taxon>
        <taxon>Bacillati</taxon>
        <taxon>Bacillota</taxon>
        <taxon>Bacilli</taxon>
        <taxon>Lactobacillales</taxon>
        <taxon>Streptococcaceae</taxon>
        <taxon>Streptococcus</taxon>
    </lineage>
</organism>
<evidence type="ECO:0000313" key="2">
    <source>
        <dbReference type="EMBL" id="QUB39648.1"/>
    </source>
</evidence>
<dbReference type="EMBL" id="CP072329">
    <property type="protein sequence ID" value="QUB39648.1"/>
    <property type="molecule type" value="Genomic_DNA"/>
</dbReference>
<evidence type="ECO:0000313" key="3">
    <source>
        <dbReference type="Proteomes" id="UP000676511"/>
    </source>
</evidence>
<keyword evidence="3" id="KW-1185">Reference proteome</keyword>
<dbReference type="Proteomes" id="UP000676511">
    <property type="component" value="Chromosome"/>
</dbReference>
<evidence type="ECO:0000313" key="4">
    <source>
        <dbReference type="Proteomes" id="UP001138780"/>
    </source>
</evidence>
<accession>A0A9X1BAN3</accession>
<gene>
    <name evidence="1" type="ORF">BTU61_01445</name>
    <name evidence="2" type="ORF">J4854_04175</name>
</gene>
<dbReference type="Proteomes" id="UP001138780">
    <property type="component" value="Unassembled WGS sequence"/>
</dbReference>
<sequence length="59" mass="6942">MTIVFYLKDGREFEAHGCSWNDLDRLASQFNNGHLMRVKGLYINPNELISYVVYDEEDN</sequence>
<dbReference type="RefSeq" id="WP_200772036.1">
    <property type="nucleotide sequence ID" value="NZ_CP072329.1"/>
</dbReference>
<proteinExistence type="predicted"/>